<name>A0ACD0NLU6_9BASI</name>
<dbReference type="Proteomes" id="UP000245626">
    <property type="component" value="Unassembled WGS sequence"/>
</dbReference>
<evidence type="ECO:0000313" key="1">
    <source>
        <dbReference type="EMBL" id="PWN46795.1"/>
    </source>
</evidence>
<sequence>MMAASAESYSEWGSASDQKPGGSDNDDHVQTTPHHQDGDYPTGASDLPVITRSPAGPKIKKENWFSLAVKGRASRSMQSSPASSSNSSSLAPKPEPDQQDWVAGAASDLDVDLNTEVLPAPPQLPYDPNYPPLAPTIVEQQQMGFNLPNSGGGGGGGGGSGGTGKRRNGTNPGQNQNGNKLGVTTWSSETDRAMALHANNLDGHHASTPTSFAATTMGENGQMPWGLVASLNSGANSARRGRGRGAKTVPQPPSGVNSRGKNQNANGTIPHPAIESSTASPDLQPASDLPPPLPPSSGSTPPRTISSSAEAAQAELPLTGLRNSLSPADGAEAPLPDLNLSDAKPIPPPSPKAVPTAAPLPPPLFAAPVTGRRLAALRAGAALASAAAMGRGNKNPNVSEDDDQSSYLELDADGESTAASVVASAPPGSKKQRLLRQQQQQQQQKQESDRSRRSSSVASTSGSNHGAAGPSNSSSVASNRRGLGEAAANDGFGGFPRAPGERDRSESGSWANNAGLLDDKGASAAATNNDFCEVCKGHGRFLCCDGCPRSFHFACVNPPLDIDEMPAPNGAGLIQPRSSTATATDKDETWFCQACVAERRRSRTSSSKAQQQQQQKQKGGGGGGGGGVGGPFGALLSQLEQENPTIFSLPAEVRNYFKGVVTANDGSYVNGTTVRQLKVNKQGFLEERDPFRLKDKNGKAVLCFRCGLSSLPEERCSPEPSTLDFGPPTSSQGWKKMISCDFCELHWHLDCVDPPLVQMPSATKKWMCPNHAELAVDPNGGSRRRVPKASNWQQTIDLPIPSALSIGPGKHYRTRVLNNGDIDILPDPMDDHFGLDGKGRSLDAGVEEISLLLGRQQAGDDPQGERDDQPLPDESTTLISGGELHPSLLSLNVAPKLRYRIPEKVIRTDFWQKVHGSKTEKIAPIFYATAQAKGLGVRRLRPVGHEPDEEEEEQRFRPFGCRRDRFSGLDCLADVASARLMSESMADLGKEAPEGFRVVSRTRQLVEKALRVKVEVGGGRRRGQGEGAVENESNLRRSGSLSEDEAGEGGRERKRRRRSASADDDASTLSDLSEEDGEGGHDKGKGKQGEGADEVEFRTTLDLAKARRAEWERRVREREQEEQSLVAVRELLRRKGAGRVLEFLMSD</sequence>
<reference evidence="1 2" key="1">
    <citation type="journal article" date="2018" name="Mol. Biol. Evol.">
        <title>Broad Genomic Sampling Reveals a Smut Pathogenic Ancestry of the Fungal Clade Ustilaginomycotina.</title>
        <authorList>
            <person name="Kijpornyongpan T."/>
            <person name="Mondo S.J."/>
            <person name="Barry K."/>
            <person name="Sandor L."/>
            <person name="Lee J."/>
            <person name="Lipzen A."/>
            <person name="Pangilinan J."/>
            <person name="LaButti K."/>
            <person name="Hainaut M."/>
            <person name="Henrissat B."/>
            <person name="Grigoriev I.V."/>
            <person name="Spatafora J.W."/>
            <person name="Aime M.C."/>
        </authorList>
    </citation>
    <scope>NUCLEOTIDE SEQUENCE [LARGE SCALE GENOMIC DNA]</scope>
    <source>
        <strain evidence="1 2">SA 807</strain>
    </source>
</reference>
<dbReference type="EMBL" id="KZ820702">
    <property type="protein sequence ID" value="PWN46795.1"/>
    <property type="molecule type" value="Genomic_DNA"/>
</dbReference>
<organism evidence="1 2">
    <name type="scientific">Violaceomyces palustris</name>
    <dbReference type="NCBI Taxonomy" id="1673888"/>
    <lineage>
        <taxon>Eukaryota</taxon>
        <taxon>Fungi</taxon>
        <taxon>Dikarya</taxon>
        <taxon>Basidiomycota</taxon>
        <taxon>Ustilaginomycotina</taxon>
        <taxon>Ustilaginomycetes</taxon>
        <taxon>Violaceomycetales</taxon>
        <taxon>Violaceomycetaceae</taxon>
        <taxon>Violaceomyces</taxon>
    </lineage>
</organism>
<protein>
    <submittedName>
        <fullName evidence="1">Uncharacterized protein</fullName>
    </submittedName>
</protein>
<gene>
    <name evidence="1" type="ORF">IE53DRAFT_391040</name>
</gene>
<keyword evidence="2" id="KW-1185">Reference proteome</keyword>
<accession>A0ACD0NLU6</accession>
<proteinExistence type="predicted"/>
<evidence type="ECO:0000313" key="2">
    <source>
        <dbReference type="Proteomes" id="UP000245626"/>
    </source>
</evidence>